<protein>
    <submittedName>
        <fullName evidence="1">Uncharacterized protein</fullName>
    </submittedName>
</protein>
<evidence type="ECO:0000313" key="2">
    <source>
        <dbReference type="Proteomes" id="UP000294003"/>
    </source>
</evidence>
<organism evidence="1 2">
    <name type="scientific">Monosporascus cannonballus</name>
    <dbReference type="NCBI Taxonomy" id="155416"/>
    <lineage>
        <taxon>Eukaryota</taxon>
        <taxon>Fungi</taxon>
        <taxon>Dikarya</taxon>
        <taxon>Ascomycota</taxon>
        <taxon>Pezizomycotina</taxon>
        <taxon>Sordariomycetes</taxon>
        <taxon>Xylariomycetidae</taxon>
        <taxon>Xylariales</taxon>
        <taxon>Xylariales incertae sedis</taxon>
        <taxon>Monosporascus</taxon>
    </lineage>
</organism>
<evidence type="ECO:0000313" key="1">
    <source>
        <dbReference type="EMBL" id="RYO79386.1"/>
    </source>
</evidence>
<dbReference type="EMBL" id="QJNS01000331">
    <property type="protein sequence ID" value="RYO79386.1"/>
    <property type="molecule type" value="Genomic_DNA"/>
</dbReference>
<name>A0ABY0H1F9_9PEZI</name>
<gene>
    <name evidence="1" type="ORF">DL762_008195</name>
</gene>
<proteinExistence type="predicted"/>
<dbReference type="Proteomes" id="UP000294003">
    <property type="component" value="Unassembled WGS sequence"/>
</dbReference>
<keyword evidence="2" id="KW-1185">Reference proteome</keyword>
<sequence>MSIPSSAREVLYLAISAMSGLGAGRGAPRSGLLRLELSLDSDNFGLDRIKPLQKVALVDNLDDAPIWDRIRPPTCNLLHPANPMAVQY</sequence>
<reference evidence="1 2" key="1">
    <citation type="submission" date="2018-06" db="EMBL/GenBank/DDBJ databases">
        <title>Complete Genomes of Monosporascus.</title>
        <authorList>
            <person name="Robinson A.J."/>
            <person name="Natvig D.O."/>
        </authorList>
    </citation>
    <scope>NUCLEOTIDE SEQUENCE [LARGE SCALE GENOMIC DNA]</scope>
    <source>
        <strain evidence="1 2">CBS 609.92</strain>
    </source>
</reference>
<comment type="caution">
    <text evidence="1">The sequence shown here is derived from an EMBL/GenBank/DDBJ whole genome shotgun (WGS) entry which is preliminary data.</text>
</comment>
<accession>A0ABY0H1F9</accession>